<accession>A0ABW5N094</accession>
<protein>
    <submittedName>
        <fullName evidence="2">Uncharacterized protein</fullName>
    </submittedName>
</protein>
<evidence type="ECO:0000313" key="2">
    <source>
        <dbReference type="EMBL" id="MFD2588584.1"/>
    </source>
</evidence>
<gene>
    <name evidence="2" type="ORF">ACFSQJ_16755</name>
</gene>
<keyword evidence="1" id="KW-0472">Membrane</keyword>
<keyword evidence="1" id="KW-1133">Transmembrane helix</keyword>
<evidence type="ECO:0000313" key="3">
    <source>
        <dbReference type="Proteomes" id="UP001597526"/>
    </source>
</evidence>
<organism evidence="2 3">
    <name type="scientific">Croceitalea marina</name>
    <dbReference type="NCBI Taxonomy" id="1775166"/>
    <lineage>
        <taxon>Bacteria</taxon>
        <taxon>Pseudomonadati</taxon>
        <taxon>Bacteroidota</taxon>
        <taxon>Flavobacteriia</taxon>
        <taxon>Flavobacteriales</taxon>
        <taxon>Flavobacteriaceae</taxon>
        <taxon>Croceitalea</taxon>
    </lineage>
</organism>
<reference evidence="3" key="1">
    <citation type="journal article" date="2019" name="Int. J. Syst. Evol. Microbiol.">
        <title>The Global Catalogue of Microorganisms (GCM) 10K type strain sequencing project: providing services to taxonomists for standard genome sequencing and annotation.</title>
        <authorList>
            <consortium name="The Broad Institute Genomics Platform"/>
            <consortium name="The Broad Institute Genome Sequencing Center for Infectious Disease"/>
            <person name="Wu L."/>
            <person name="Ma J."/>
        </authorList>
    </citation>
    <scope>NUCLEOTIDE SEQUENCE [LARGE SCALE GENOMIC DNA]</scope>
    <source>
        <strain evidence="3">KCTC 52368</strain>
    </source>
</reference>
<feature type="transmembrane region" description="Helical" evidence="1">
    <location>
        <begin position="27"/>
        <end position="48"/>
    </location>
</feature>
<keyword evidence="1" id="KW-0812">Transmembrane</keyword>
<keyword evidence="3" id="KW-1185">Reference proteome</keyword>
<name>A0ABW5N094_9FLAO</name>
<dbReference type="EMBL" id="JBHULB010000080">
    <property type="protein sequence ID" value="MFD2588584.1"/>
    <property type="molecule type" value="Genomic_DNA"/>
</dbReference>
<evidence type="ECO:0000256" key="1">
    <source>
        <dbReference type="SAM" id="Phobius"/>
    </source>
</evidence>
<proteinExistence type="predicted"/>
<comment type="caution">
    <text evidence="2">The sequence shown here is derived from an EMBL/GenBank/DDBJ whole genome shotgun (WGS) entry which is preliminary data.</text>
</comment>
<sequence>MYIDTNYMIMSEKASTGTGLLDGFLRLMIFALVAILIAIPVCIALELLGIL</sequence>
<dbReference type="RefSeq" id="WP_377768078.1">
    <property type="nucleotide sequence ID" value="NZ_JBHULB010000080.1"/>
</dbReference>
<dbReference type="Proteomes" id="UP001597526">
    <property type="component" value="Unassembled WGS sequence"/>
</dbReference>